<dbReference type="Proteomes" id="UP000269374">
    <property type="component" value="Chromosome"/>
</dbReference>
<evidence type="ECO:0000256" key="4">
    <source>
        <dbReference type="ARBA" id="ARBA00022679"/>
    </source>
</evidence>
<keyword evidence="13" id="KW-1185">Reference proteome</keyword>
<dbReference type="PANTHER" id="PTHR39321">
    <property type="entry name" value="NICOTINATE-NUCLEOTIDE ADENYLYLTRANSFERASE-RELATED"/>
    <property type="match status" value="1"/>
</dbReference>
<keyword evidence="4 10" id="KW-0808">Transferase</keyword>
<evidence type="ECO:0000256" key="7">
    <source>
        <dbReference type="ARBA" id="ARBA00022840"/>
    </source>
</evidence>
<gene>
    <name evidence="10" type="primary">nadD</name>
    <name evidence="12" type="ORF">D7I46_03645</name>
</gene>
<dbReference type="InterPro" id="IPR005248">
    <property type="entry name" value="NadD/NMNAT"/>
</dbReference>
<keyword evidence="7 10" id="KW-0067">ATP-binding</keyword>
<dbReference type="OrthoDB" id="5295945at2"/>
<protein>
    <recommendedName>
        <fullName evidence="10">Probable nicotinate-nucleotide adenylyltransferase</fullName>
        <ecNumber evidence="10">2.7.7.18</ecNumber>
    </recommendedName>
    <alternativeName>
        <fullName evidence="10">Deamido-NAD(+) diphosphorylase</fullName>
    </alternativeName>
    <alternativeName>
        <fullName evidence="10">Deamido-NAD(+) pyrophosphorylase</fullName>
    </alternativeName>
    <alternativeName>
        <fullName evidence="10">Nicotinate mononucleotide adenylyltransferase</fullName>
        <shortName evidence="10">NaMN adenylyltransferase</shortName>
    </alternativeName>
</protein>
<comment type="function">
    <text evidence="1 10">Catalyzes the reversible adenylation of nicotinate mononucleotide (NaMN) to nicotinic acid adenine dinucleotide (NaAD).</text>
</comment>
<evidence type="ECO:0000256" key="2">
    <source>
        <dbReference type="ARBA" id="ARBA00005019"/>
    </source>
</evidence>
<accession>A0A387BCR2</accession>
<dbReference type="HAMAP" id="MF_00244">
    <property type="entry name" value="NaMN_adenylyltr"/>
    <property type="match status" value="1"/>
</dbReference>
<dbReference type="GO" id="GO:0009435">
    <property type="term" value="P:NAD+ biosynthetic process"/>
    <property type="evidence" value="ECO:0007669"/>
    <property type="project" value="UniProtKB-UniRule"/>
</dbReference>
<comment type="similarity">
    <text evidence="10">Belongs to the NadD family.</text>
</comment>
<dbReference type="GO" id="GO:0004515">
    <property type="term" value="F:nicotinate-nucleotide adenylyltransferase activity"/>
    <property type="evidence" value="ECO:0007669"/>
    <property type="project" value="UniProtKB-UniRule"/>
</dbReference>
<dbReference type="NCBIfam" id="NF000841">
    <property type="entry name" value="PRK00071.1-4"/>
    <property type="match status" value="1"/>
</dbReference>
<proteinExistence type="inferred from homology"/>
<evidence type="ECO:0000256" key="9">
    <source>
        <dbReference type="ARBA" id="ARBA00048721"/>
    </source>
</evidence>
<dbReference type="InterPro" id="IPR004821">
    <property type="entry name" value="Cyt_trans-like"/>
</dbReference>
<dbReference type="EC" id="2.7.7.18" evidence="10"/>
<comment type="pathway">
    <text evidence="2 10">Cofactor biosynthesis; NAD(+) biosynthesis; deamido-NAD(+) from nicotinate D-ribonucleotide: step 1/1.</text>
</comment>
<dbReference type="NCBIfam" id="TIGR00482">
    <property type="entry name" value="nicotinate (nicotinamide) nucleotide adenylyltransferase"/>
    <property type="match status" value="1"/>
</dbReference>
<reference evidence="12 13" key="1">
    <citation type="submission" date="2018-09" db="EMBL/GenBank/DDBJ databases">
        <title>Genome sequencing of strain 1JSPR-7.</title>
        <authorList>
            <person name="Heo J."/>
            <person name="Kim S.-J."/>
            <person name="Kwon S.-W."/>
        </authorList>
    </citation>
    <scope>NUCLEOTIDE SEQUENCE [LARGE SCALE GENOMIC DNA]</scope>
    <source>
        <strain evidence="12 13">1JSPR-7</strain>
    </source>
</reference>
<dbReference type="NCBIfam" id="NF000840">
    <property type="entry name" value="PRK00071.1-3"/>
    <property type="match status" value="1"/>
</dbReference>
<dbReference type="Pfam" id="PF01467">
    <property type="entry name" value="CTP_transf_like"/>
    <property type="match status" value="1"/>
</dbReference>
<evidence type="ECO:0000256" key="3">
    <source>
        <dbReference type="ARBA" id="ARBA00022642"/>
    </source>
</evidence>
<dbReference type="AlphaFoldDB" id="A0A387BCR2"/>
<keyword evidence="8 10" id="KW-0520">NAD</keyword>
<evidence type="ECO:0000313" key="13">
    <source>
        <dbReference type="Proteomes" id="UP000269374"/>
    </source>
</evidence>
<sequence length="195" mass="22447">MEKRKKVGLLGGNFNPIHHAHLMIADQVAQRLNLDTVLLMPENIPPHVDVKETIEAVHRVKMLELAIKDNPRLGLELCEIERGGKSYTYDTLSALTKLHPECDFYFIIGSDMVDYLPKWYKIDELIHLVTFVAIKRSETINPTSYPVKWIDVPILPISSTQIRELFAADITPTYLLPKAVIDYIKIQKLYQKEHD</sequence>
<keyword evidence="6 10" id="KW-0547">Nucleotide-binding</keyword>
<name>A0A387BCR2_9LACT</name>
<dbReference type="SUPFAM" id="SSF52374">
    <property type="entry name" value="Nucleotidylyl transferase"/>
    <property type="match status" value="1"/>
</dbReference>
<evidence type="ECO:0000256" key="10">
    <source>
        <dbReference type="HAMAP-Rule" id="MF_00244"/>
    </source>
</evidence>
<evidence type="ECO:0000256" key="5">
    <source>
        <dbReference type="ARBA" id="ARBA00022695"/>
    </source>
</evidence>
<keyword evidence="5 10" id="KW-0548">Nucleotidyltransferase</keyword>
<organism evidence="12 13">
    <name type="scientific">Lactococcus allomyrinae</name>
    <dbReference type="NCBI Taxonomy" id="2419773"/>
    <lineage>
        <taxon>Bacteria</taxon>
        <taxon>Bacillati</taxon>
        <taxon>Bacillota</taxon>
        <taxon>Bacilli</taxon>
        <taxon>Lactobacillales</taxon>
        <taxon>Streptococcaceae</taxon>
        <taxon>Lactococcus</taxon>
    </lineage>
</organism>
<dbReference type="CDD" id="cd02165">
    <property type="entry name" value="NMNAT"/>
    <property type="match status" value="1"/>
</dbReference>
<dbReference type="InterPro" id="IPR014729">
    <property type="entry name" value="Rossmann-like_a/b/a_fold"/>
</dbReference>
<dbReference type="GO" id="GO:0005524">
    <property type="term" value="F:ATP binding"/>
    <property type="evidence" value="ECO:0007669"/>
    <property type="project" value="UniProtKB-KW"/>
</dbReference>
<dbReference type="UniPathway" id="UPA00253">
    <property type="reaction ID" value="UER00332"/>
</dbReference>
<feature type="domain" description="Cytidyltransferase-like" evidence="11">
    <location>
        <begin position="9"/>
        <end position="164"/>
    </location>
</feature>
<evidence type="ECO:0000256" key="6">
    <source>
        <dbReference type="ARBA" id="ARBA00022741"/>
    </source>
</evidence>
<evidence type="ECO:0000259" key="11">
    <source>
        <dbReference type="Pfam" id="PF01467"/>
    </source>
</evidence>
<evidence type="ECO:0000256" key="1">
    <source>
        <dbReference type="ARBA" id="ARBA00002324"/>
    </source>
</evidence>
<evidence type="ECO:0000256" key="8">
    <source>
        <dbReference type="ARBA" id="ARBA00023027"/>
    </source>
</evidence>
<comment type="catalytic activity">
    <reaction evidence="9 10">
        <text>nicotinate beta-D-ribonucleotide + ATP + H(+) = deamido-NAD(+) + diphosphate</text>
        <dbReference type="Rhea" id="RHEA:22860"/>
        <dbReference type="ChEBI" id="CHEBI:15378"/>
        <dbReference type="ChEBI" id="CHEBI:30616"/>
        <dbReference type="ChEBI" id="CHEBI:33019"/>
        <dbReference type="ChEBI" id="CHEBI:57502"/>
        <dbReference type="ChEBI" id="CHEBI:58437"/>
        <dbReference type="EC" id="2.7.7.18"/>
    </reaction>
</comment>
<dbReference type="PANTHER" id="PTHR39321:SF3">
    <property type="entry name" value="PHOSPHOPANTETHEINE ADENYLYLTRANSFERASE"/>
    <property type="match status" value="1"/>
</dbReference>
<dbReference type="EMBL" id="CP032627">
    <property type="protein sequence ID" value="AYG00258.1"/>
    <property type="molecule type" value="Genomic_DNA"/>
</dbReference>
<dbReference type="KEGG" id="lact:D7I46_03645"/>
<keyword evidence="3 10" id="KW-0662">Pyridine nucleotide biosynthesis</keyword>
<evidence type="ECO:0000313" key="12">
    <source>
        <dbReference type="EMBL" id="AYG00258.1"/>
    </source>
</evidence>
<dbReference type="RefSeq" id="WP_120771646.1">
    <property type="nucleotide sequence ID" value="NZ_CP032627.1"/>
</dbReference>
<dbReference type="Gene3D" id="3.40.50.620">
    <property type="entry name" value="HUPs"/>
    <property type="match status" value="1"/>
</dbReference>